<dbReference type="AlphaFoldDB" id="A0A6A9V1F8"/>
<evidence type="ECO:0000313" key="4">
    <source>
        <dbReference type="Proteomes" id="UP000435304"/>
    </source>
</evidence>
<feature type="region of interest" description="Disordered" evidence="1">
    <location>
        <begin position="1"/>
        <end position="120"/>
    </location>
</feature>
<reference evidence="3 4" key="1">
    <citation type="submission" date="2019-12" db="EMBL/GenBank/DDBJ databases">
        <title>Auraticoccus cholistani sp. nov., an actinomycete isolated from soil of Cholistan desert.</title>
        <authorList>
            <person name="Cheema M.T."/>
        </authorList>
    </citation>
    <scope>NUCLEOTIDE SEQUENCE [LARGE SCALE GENOMIC DNA]</scope>
    <source>
        <strain evidence="3 4">F435</strain>
    </source>
</reference>
<keyword evidence="4" id="KW-1185">Reference proteome</keyword>
<proteinExistence type="predicted"/>
<dbReference type="Proteomes" id="UP000435304">
    <property type="component" value="Unassembled WGS sequence"/>
</dbReference>
<organism evidence="3 4">
    <name type="scientific">Auraticoccus cholistanensis</name>
    <dbReference type="NCBI Taxonomy" id="2656650"/>
    <lineage>
        <taxon>Bacteria</taxon>
        <taxon>Bacillati</taxon>
        <taxon>Actinomycetota</taxon>
        <taxon>Actinomycetes</taxon>
        <taxon>Propionibacteriales</taxon>
        <taxon>Propionibacteriaceae</taxon>
        <taxon>Auraticoccus</taxon>
    </lineage>
</organism>
<feature type="transmembrane region" description="Helical" evidence="2">
    <location>
        <begin position="131"/>
        <end position="152"/>
    </location>
</feature>
<keyword evidence="2" id="KW-1133">Transmembrane helix</keyword>
<accession>A0A6A9V1F8</accession>
<name>A0A6A9V1F8_9ACTN</name>
<feature type="compositionally biased region" description="Acidic residues" evidence="1">
    <location>
        <begin position="102"/>
        <end position="111"/>
    </location>
</feature>
<sequence length="190" mass="20150">MPEPDPDRRQPADFDRVFAEMTANWRSDDPDADEPSGGTGPGGAPDAEADLTRARDADADTFGRGADADPSPARAADAEPSPARASDAWADDHPLFRQPVEPEPEEVEEEDPGHFDKPEVTPIPWSSLSTVSLVGGALIAFTVAVLLLVLLGSRFPTGVGYAAVGSFVVGFLLLMTRLRRDSDPEGGARL</sequence>
<dbReference type="RefSeq" id="WP_156611506.1">
    <property type="nucleotide sequence ID" value="NZ_WPCU01000010.1"/>
</dbReference>
<keyword evidence="2" id="KW-0812">Transmembrane</keyword>
<feature type="compositionally biased region" description="Low complexity" evidence="1">
    <location>
        <begin position="60"/>
        <end position="88"/>
    </location>
</feature>
<comment type="caution">
    <text evidence="3">The sequence shown here is derived from an EMBL/GenBank/DDBJ whole genome shotgun (WGS) entry which is preliminary data.</text>
</comment>
<keyword evidence="2" id="KW-0472">Membrane</keyword>
<gene>
    <name evidence="3" type="ORF">GC722_15110</name>
</gene>
<feature type="transmembrane region" description="Helical" evidence="2">
    <location>
        <begin position="158"/>
        <end position="175"/>
    </location>
</feature>
<protein>
    <submittedName>
        <fullName evidence="3">Uncharacterized protein</fullName>
    </submittedName>
</protein>
<evidence type="ECO:0000256" key="1">
    <source>
        <dbReference type="SAM" id="MobiDB-lite"/>
    </source>
</evidence>
<evidence type="ECO:0000313" key="3">
    <source>
        <dbReference type="EMBL" id="MVA77339.1"/>
    </source>
</evidence>
<evidence type="ECO:0000256" key="2">
    <source>
        <dbReference type="SAM" id="Phobius"/>
    </source>
</evidence>
<feature type="compositionally biased region" description="Basic and acidic residues" evidence="1">
    <location>
        <begin position="1"/>
        <end position="18"/>
    </location>
</feature>
<dbReference type="EMBL" id="WPCU01000010">
    <property type="protein sequence ID" value="MVA77339.1"/>
    <property type="molecule type" value="Genomic_DNA"/>
</dbReference>